<feature type="domain" description="PIN" evidence="5">
    <location>
        <begin position="3"/>
        <end position="118"/>
    </location>
</feature>
<name>A0AAC9LCN8_9PSEU</name>
<evidence type="ECO:0000256" key="2">
    <source>
        <dbReference type="ARBA" id="ARBA00022723"/>
    </source>
</evidence>
<dbReference type="GO" id="GO:0016787">
    <property type="term" value="F:hydrolase activity"/>
    <property type="evidence" value="ECO:0007669"/>
    <property type="project" value="UniProtKB-KW"/>
</dbReference>
<protein>
    <recommendedName>
        <fullName evidence="5">PIN domain-containing protein</fullName>
    </recommendedName>
</protein>
<dbReference type="PANTHER" id="PTHR36173:SF2">
    <property type="entry name" value="RIBONUCLEASE VAPC16"/>
    <property type="match status" value="1"/>
</dbReference>
<keyword evidence="7" id="KW-1185">Reference proteome</keyword>
<reference evidence="7" key="1">
    <citation type="submission" date="2016-06" db="EMBL/GenBank/DDBJ databases">
        <title>Complete genome sequence of Actinoalloteichus fjordicus DSM 46855 (=ADI127-17), type strain of the new species Actinoalloteichus fjordicus.</title>
        <authorList>
            <person name="Ruckert C."/>
            <person name="Nouioui I."/>
            <person name="Willmese J."/>
            <person name="van Wezel G."/>
            <person name="Klenk H.-P."/>
            <person name="Kalinowski J."/>
            <person name="Zotchev S.B."/>
        </authorList>
    </citation>
    <scope>NUCLEOTIDE SEQUENCE [LARGE SCALE GENOMIC DNA]</scope>
    <source>
        <strain evidence="7">ADI127-7</strain>
    </source>
</reference>
<evidence type="ECO:0000256" key="4">
    <source>
        <dbReference type="ARBA" id="ARBA00022842"/>
    </source>
</evidence>
<dbReference type="SUPFAM" id="SSF88723">
    <property type="entry name" value="PIN domain-like"/>
    <property type="match status" value="1"/>
</dbReference>
<accession>A0AAC9LCN8</accession>
<keyword evidence="1" id="KW-0540">Nuclease</keyword>
<evidence type="ECO:0000259" key="5">
    <source>
        <dbReference type="Pfam" id="PF01850"/>
    </source>
</evidence>
<dbReference type="InterPro" id="IPR041705">
    <property type="entry name" value="PIN_Sll0205"/>
</dbReference>
<evidence type="ECO:0000256" key="1">
    <source>
        <dbReference type="ARBA" id="ARBA00022722"/>
    </source>
</evidence>
<dbReference type="GO" id="GO:0046872">
    <property type="term" value="F:metal ion binding"/>
    <property type="evidence" value="ECO:0007669"/>
    <property type="project" value="UniProtKB-KW"/>
</dbReference>
<evidence type="ECO:0000313" key="6">
    <source>
        <dbReference type="EMBL" id="APU13874.1"/>
    </source>
</evidence>
<dbReference type="Pfam" id="PF01850">
    <property type="entry name" value="PIN"/>
    <property type="match status" value="1"/>
</dbReference>
<dbReference type="GO" id="GO:0004518">
    <property type="term" value="F:nuclease activity"/>
    <property type="evidence" value="ECO:0007669"/>
    <property type="project" value="UniProtKB-KW"/>
</dbReference>
<dbReference type="RefSeq" id="WP_075739874.1">
    <property type="nucleotide sequence ID" value="NZ_CP016076.1"/>
</dbReference>
<keyword evidence="4" id="KW-0460">Magnesium</keyword>
<dbReference type="CDD" id="cd09872">
    <property type="entry name" value="PIN_Sll0205-like"/>
    <property type="match status" value="1"/>
</dbReference>
<dbReference type="InterPro" id="IPR002716">
    <property type="entry name" value="PIN_dom"/>
</dbReference>
<dbReference type="Proteomes" id="UP000185511">
    <property type="component" value="Chromosome"/>
</dbReference>
<sequence length="126" mass="14040">MRVLLDTNVLLWWLFDDERLTREATELIADVDNTVYVSAVSAFEIATKSSIGKLSVPGDLAELITKNAFDEMPVTVSHGLEVARLPLHHRDPFDRLLIAQARCESLTLLTGDTKLESYEVKVITVG</sequence>
<organism evidence="6 7">
    <name type="scientific">Actinoalloteichus fjordicus</name>
    <dbReference type="NCBI Taxonomy" id="1612552"/>
    <lineage>
        <taxon>Bacteria</taxon>
        <taxon>Bacillati</taxon>
        <taxon>Actinomycetota</taxon>
        <taxon>Actinomycetes</taxon>
        <taxon>Pseudonocardiales</taxon>
        <taxon>Pseudonocardiaceae</taxon>
        <taxon>Actinoalloteichus</taxon>
    </lineage>
</organism>
<evidence type="ECO:0000256" key="3">
    <source>
        <dbReference type="ARBA" id="ARBA00022801"/>
    </source>
</evidence>
<dbReference type="InterPro" id="IPR029060">
    <property type="entry name" value="PIN-like_dom_sf"/>
</dbReference>
<keyword evidence="3" id="KW-0378">Hydrolase</keyword>
<evidence type="ECO:0000313" key="7">
    <source>
        <dbReference type="Proteomes" id="UP000185511"/>
    </source>
</evidence>
<dbReference type="Gene3D" id="3.40.50.1010">
    <property type="entry name" value="5'-nuclease"/>
    <property type="match status" value="1"/>
</dbReference>
<proteinExistence type="predicted"/>
<dbReference type="KEGG" id="acad:UA74_09050"/>
<dbReference type="PANTHER" id="PTHR36173">
    <property type="entry name" value="RIBONUCLEASE VAPC16-RELATED"/>
    <property type="match status" value="1"/>
</dbReference>
<dbReference type="InterPro" id="IPR052919">
    <property type="entry name" value="TA_system_RNase"/>
</dbReference>
<keyword evidence="2" id="KW-0479">Metal-binding</keyword>
<dbReference type="AlphaFoldDB" id="A0AAC9LCN8"/>
<gene>
    <name evidence="6" type="ORF">UA74_09050</name>
</gene>
<dbReference type="EMBL" id="CP016076">
    <property type="protein sequence ID" value="APU13874.1"/>
    <property type="molecule type" value="Genomic_DNA"/>
</dbReference>